<feature type="transmembrane region" description="Helical" evidence="6">
    <location>
        <begin position="12"/>
        <end position="30"/>
    </location>
</feature>
<dbReference type="OMA" id="MVIMEGC"/>
<name>A0A834Z4F5_TETSI</name>
<feature type="transmembrane region" description="Helical" evidence="6">
    <location>
        <begin position="235"/>
        <end position="256"/>
    </location>
</feature>
<dbReference type="InterPro" id="IPR037185">
    <property type="entry name" value="EmrE-like"/>
</dbReference>
<feature type="transmembrane region" description="Helical" evidence="6">
    <location>
        <begin position="167"/>
        <end position="187"/>
    </location>
</feature>
<evidence type="ECO:0000256" key="3">
    <source>
        <dbReference type="ARBA" id="ARBA00022692"/>
    </source>
</evidence>
<gene>
    <name evidence="9" type="ORF">HHK36_015160</name>
</gene>
<dbReference type="GO" id="GO:0022857">
    <property type="term" value="F:transmembrane transporter activity"/>
    <property type="evidence" value="ECO:0007669"/>
    <property type="project" value="InterPro"/>
</dbReference>
<proteinExistence type="inferred from homology"/>
<dbReference type="Pfam" id="PF00892">
    <property type="entry name" value="EamA"/>
    <property type="match status" value="1"/>
</dbReference>
<reference evidence="9 10" key="1">
    <citation type="submission" date="2020-04" db="EMBL/GenBank/DDBJ databases">
        <title>Plant Genome Project.</title>
        <authorList>
            <person name="Zhang R.-G."/>
        </authorList>
    </citation>
    <scope>NUCLEOTIDE SEQUENCE [LARGE SCALE GENOMIC DNA]</scope>
    <source>
        <strain evidence="9">YNK0</strain>
        <tissue evidence="9">Leaf</tissue>
    </source>
</reference>
<dbReference type="Proteomes" id="UP000655225">
    <property type="component" value="Unassembled WGS sequence"/>
</dbReference>
<dbReference type="GO" id="GO:0016020">
    <property type="term" value="C:membrane"/>
    <property type="evidence" value="ECO:0007669"/>
    <property type="project" value="UniProtKB-SubCell"/>
</dbReference>
<keyword evidence="5 6" id="KW-0472">Membrane</keyword>
<feature type="region of interest" description="Disordered" evidence="7">
    <location>
        <begin position="319"/>
        <end position="342"/>
    </location>
</feature>
<evidence type="ECO:0000259" key="8">
    <source>
        <dbReference type="Pfam" id="PF00892"/>
    </source>
</evidence>
<sequence length="342" mass="37308">MRLRTCLWDVVPFTGMVLMEGCTVGLTIMAKTAMARGMSHFVFVLYSNALASLILLPSSFIFYRITIAQNLAFTGLSYSSPILACGMGNLIPAFSFILSIILRMGKVDLRKSSSQAKTFGTLISIMGAIMVIVYKGPAIRRASSPSHSNQLRVSPPFLLYSSTPENWVLGGLLLAAASLSVSIWNIIQAGTVKEYPEVMTVLSFYSLFGTIQCAVVSIIAERDLTAWKLKLDMELVVIVLTAVFGSVIRSSVQVWCMRMKGPVYVAMFKPLTIVMAVIAGIIFFGDSLHFGSVVGAFIVGMGYYGVMWGQIREEEMKEDSGDHSLGSSSTQKVPLLENEVEV</sequence>
<evidence type="ECO:0000256" key="7">
    <source>
        <dbReference type="SAM" id="MobiDB-lite"/>
    </source>
</evidence>
<feature type="transmembrane region" description="Helical" evidence="6">
    <location>
        <begin position="263"/>
        <end position="284"/>
    </location>
</feature>
<feature type="transmembrane region" description="Helical" evidence="6">
    <location>
        <begin position="114"/>
        <end position="134"/>
    </location>
</feature>
<dbReference type="SUPFAM" id="SSF103481">
    <property type="entry name" value="Multidrug resistance efflux transporter EmrE"/>
    <property type="match status" value="1"/>
</dbReference>
<feature type="transmembrane region" description="Helical" evidence="6">
    <location>
        <begin position="78"/>
        <end position="102"/>
    </location>
</feature>
<feature type="transmembrane region" description="Helical" evidence="6">
    <location>
        <begin position="199"/>
        <end position="220"/>
    </location>
</feature>
<dbReference type="OrthoDB" id="1728340at2759"/>
<feature type="transmembrane region" description="Helical" evidence="6">
    <location>
        <begin position="42"/>
        <end position="66"/>
    </location>
</feature>
<comment type="subcellular location">
    <subcellularLocation>
        <location evidence="1 6">Membrane</location>
        <topology evidence="1 6">Multi-pass membrane protein</topology>
    </subcellularLocation>
</comment>
<dbReference type="InterPro" id="IPR000620">
    <property type="entry name" value="EamA_dom"/>
</dbReference>
<keyword evidence="3 6" id="KW-0812">Transmembrane</keyword>
<evidence type="ECO:0000256" key="2">
    <source>
        <dbReference type="ARBA" id="ARBA00007635"/>
    </source>
</evidence>
<dbReference type="EMBL" id="JABCRI010000010">
    <property type="protein sequence ID" value="KAF8399295.1"/>
    <property type="molecule type" value="Genomic_DNA"/>
</dbReference>
<evidence type="ECO:0000256" key="5">
    <source>
        <dbReference type="ARBA" id="ARBA00023136"/>
    </source>
</evidence>
<organism evidence="9 10">
    <name type="scientific">Tetracentron sinense</name>
    <name type="common">Spur-leaf</name>
    <dbReference type="NCBI Taxonomy" id="13715"/>
    <lineage>
        <taxon>Eukaryota</taxon>
        <taxon>Viridiplantae</taxon>
        <taxon>Streptophyta</taxon>
        <taxon>Embryophyta</taxon>
        <taxon>Tracheophyta</taxon>
        <taxon>Spermatophyta</taxon>
        <taxon>Magnoliopsida</taxon>
        <taxon>Trochodendrales</taxon>
        <taxon>Trochodendraceae</taxon>
        <taxon>Tetracentron</taxon>
    </lineage>
</organism>
<protein>
    <recommendedName>
        <fullName evidence="6">WAT1-related protein</fullName>
    </recommendedName>
</protein>
<keyword evidence="4 6" id="KW-1133">Transmembrane helix</keyword>
<feature type="domain" description="EamA" evidence="8">
    <location>
        <begin position="170"/>
        <end position="307"/>
    </location>
</feature>
<evidence type="ECO:0000313" key="10">
    <source>
        <dbReference type="Proteomes" id="UP000655225"/>
    </source>
</evidence>
<comment type="caution">
    <text evidence="9">The sequence shown here is derived from an EMBL/GenBank/DDBJ whole genome shotgun (WGS) entry which is preliminary data.</text>
</comment>
<evidence type="ECO:0000256" key="1">
    <source>
        <dbReference type="ARBA" id="ARBA00004141"/>
    </source>
</evidence>
<dbReference type="InterPro" id="IPR030184">
    <property type="entry name" value="WAT1-related"/>
</dbReference>
<dbReference type="PANTHER" id="PTHR31218">
    <property type="entry name" value="WAT1-RELATED PROTEIN"/>
    <property type="match status" value="1"/>
</dbReference>
<accession>A0A834Z4F5</accession>
<dbReference type="AlphaFoldDB" id="A0A834Z4F5"/>
<evidence type="ECO:0000256" key="6">
    <source>
        <dbReference type="RuleBase" id="RU363077"/>
    </source>
</evidence>
<comment type="similarity">
    <text evidence="2 6">Belongs to the drug/metabolite transporter (DMT) superfamily. Plant drug/metabolite exporter (P-DME) (TC 2.A.7.4) family.</text>
</comment>
<feature type="transmembrane region" description="Helical" evidence="6">
    <location>
        <begin position="290"/>
        <end position="308"/>
    </location>
</feature>
<evidence type="ECO:0000256" key="4">
    <source>
        <dbReference type="ARBA" id="ARBA00022989"/>
    </source>
</evidence>
<keyword evidence="10" id="KW-1185">Reference proteome</keyword>
<evidence type="ECO:0000313" key="9">
    <source>
        <dbReference type="EMBL" id="KAF8399295.1"/>
    </source>
</evidence>